<dbReference type="InterPro" id="IPR002347">
    <property type="entry name" value="SDR_fam"/>
</dbReference>
<dbReference type="InterPro" id="IPR020904">
    <property type="entry name" value="Sc_DH/Rdtase_CS"/>
</dbReference>
<evidence type="ECO:0000256" key="5">
    <source>
        <dbReference type="SAM" id="MobiDB-lite"/>
    </source>
</evidence>
<evidence type="ECO:0000313" key="7">
    <source>
        <dbReference type="Proteomes" id="UP000002279"/>
    </source>
</evidence>
<dbReference type="InterPro" id="IPR036291">
    <property type="entry name" value="NAD(P)-bd_dom_sf"/>
</dbReference>
<dbReference type="AlphaFoldDB" id="F6YYX6"/>
<dbReference type="PANTHER" id="PTHR24322">
    <property type="entry name" value="PKSB"/>
    <property type="match status" value="1"/>
</dbReference>
<dbReference type="eggNOG" id="KOG1201">
    <property type="taxonomic scope" value="Eukaryota"/>
</dbReference>
<evidence type="ECO:0000313" key="6">
    <source>
        <dbReference type="Ensembl" id="ENSOANP00000003888.3"/>
    </source>
</evidence>
<keyword evidence="7" id="KW-1185">Reference proteome</keyword>
<sequence length="447" mass="48793">MQGGPPHRHPHPLGPHPILGLQRGKRVEGNWVLQWRRKSFLVLGWTPGNTALHFSGPLPAIPNRPFRHVPSPHCLLLIDLLQSPACRCFSNLLPVVPRSCNPPPGPQPEAYVLISIDRETTPPSQGMNPNAAEQVFPGAASKMDSVISTFKFGGKSLYYLLEALFFCVVPKRKKNVAGEVVLITGAGSGIGRLLALKFARLGTVLVLWDVNQEGNKETAKLAQEAGAARVHAYTCDCSRKEEVYSVANQVKKEVGDVTILINNAGIVTGKRFLDTPDEMVEKSFQVNSIAHCWTYKAFLPAMVASNHGHLVSISSSAGLIGLNGLADYCASKFAAFGFAEAVSLEMFVQGVTGVKSTLVCPYFTNTGMFEGCSTKSPHLLPILEPEYVASKIMDAILQEQVYLFIPRSLYFLMAFKSILPSKLGLALGEFLGVFNSMDHFRGREKKD</sequence>
<dbReference type="Proteomes" id="UP000002279">
    <property type="component" value="Chromosome 7"/>
</dbReference>
<evidence type="ECO:0000256" key="2">
    <source>
        <dbReference type="ARBA" id="ARBA00023002"/>
    </source>
</evidence>
<dbReference type="CDD" id="cd05339">
    <property type="entry name" value="17beta-HSDXI-like_SDR_c"/>
    <property type="match status" value="1"/>
</dbReference>
<name>F6YYX6_ORNAN</name>
<dbReference type="PRINTS" id="PR00081">
    <property type="entry name" value="GDHRDH"/>
</dbReference>
<reference evidence="6" key="3">
    <citation type="submission" date="2025-09" db="UniProtKB">
        <authorList>
            <consortium name="Ensembl"/>
        </authorList>
    </citation>
    <scope>IDENTIFICATION</scope>
    <source>
        <strain evidence="6">Glennie</strain>
    </source>
</reference>
<proteinExistence type="inferred from homology"/>
<dbReference type="Bgee" id="ENSOANG00000002450">
    <property type="expression patterns" value="Expressed in adult mammalian kidney and 8 other cell types or tissues"/>
</dbReference>
<dbReference type="HOGENOM" id="CLU_010194_2_5_1"/>
<dbReference type="OMA" id="MWFIICS"/>
<dbReference type="PANTHER" id="PTHR24322:SF746">
    <property type="entry name" value="SHORT CHAIN DEHYDROGENASE_REDUCTASE FAMILY 16C MEMBER 5"/>
    <property type="match status" value="1"/>
</dbReference>
<dbReference type="GeneTree" id="ENSGT00940000156731"/>
<dbReference type="STRING" id="9258.ENSOANP00000003888"/>
<evidence type="ECO:0000256" key="3">
    <source>
        <dbReference type="ARBA" id="ARBA00023027"/>
    </source>
</evidence>
<keyword evidence="2" id="KW-0560">Oxidoreductase</keyword>
<dbReference type="InParanoid" id="F6YYX6"/>
<dbReference type="GO" id="GO:0016616">
    <property type="term" value="F:oxidoreductase activity, acting on the CH-OH group of donors, NAD or NADP as acceptor"/>
    <property type="evidence" value="ECO:0000318"/>
    <property type="project" value="GO_Central"/>
</dbReference>
<dbReference type="Pfam" id="PF00106">
    <property type="entry name" value="adh_short"/>
    <property type="match status" value="1"/>
</dbReference>
<dbReference type="Gene3D" id="3.40.50.720">
    <property type="entry name" value="NAD(P)-binding Rossmann-like Domain"/>
    <property type="match status" value="1"/>
</dbReference>
<dbReference type="PROSITE" id="PS00061">
    <property type="entry name" value="ADH_SHORT"/>
    <property type="match status" value="1"/>
</dbReference>
<reference evidence="6 7" key="1">
    <citation type="journal article" date="2008" name="Nature">
        <title>Genome analysis of the platypus reveals unique signatures of evolution.</title>
        <authorList>
            <person name="Warren W.C."/>
            <person name="Hillier L.W."/>
            <person name="Marshall Graves J.A."/>
            <person name="Birney E."/>
            <person name="Ponting C.P."/>
            <person name="Grutzner F."/>
            <person name="Belov K."/>
            <person name="Miller W."/>
            <person name="Clarke L."/>
            <person name="Chinwalla A.T."/>
            <person name="Yang S.P."/>
            <person name="Heger A."/>
            <person name="Locke D.P."/>
            <person name="Miethke P."/>
            <person name="Waters P.D."/>
            <person name="Veyrunes F."/>
            <person name="Fulton L."/>
            <person name="Fulton B."/>
            <person name="Graves T."/>
            <person name="Wallis J."/>
            <person name="Puente X.S."/>
            <person name="Lopez-Otin C."/>
            <person name="Ordonez G.R."/>
            <person name="Eichler E.E."/>
            <person name="Chen L."/>
            <person name="Cheng Z."/>
            <person name="Deakin J.E."/>
            <person name="Alsop A."/>
            <person name="Thompson K."/>
            <person name="Kirby P."/>
            <person name="Papenfuss A.T."/>
            <person name="Wakefield M.J."/>
            <person name="Olender T."/>
            <person name="Lancet D."/>
            <person name="Huttley G.A."/>
            <person name="Smit A.F."/>
            <person name="Pask A."/>
            <person name="Temple-Smith P."/>
            <person name="Batzer M.A."/>
            <person name="Walker J.A."/>
            <person name="Konkel M.K."/>
            <person name="Harris R.S."/>
            <person name="Whittington C.M."/>
            <person name="Wong E.S."/>
            <person name="Gemmell N.J."/>
            <person name="Buschiazzo E."/>
            <person name="Vargas Jentzsch I.M."/>
            <person name="Merkel A."/>
            <person name="Schmitz J."/>
            <person name="Zemann A."/>
            <person name="Churakov G."/>
            <person name="Kriegs J.O."/>
            <person name="Brosius J."/>
            <person name="Murchison E.P."/>
            <person name="Sachidanandam R."/>
            <person name="Smith C."/>
            <person name="Hannon G.J."/>
            <person name="Tsend-Ayush E."/>
            <person name="McMillan D."/>
            <person name="Attenborough R."/>
            <person name="Rens W."/>
            <person name="Ferguson-Smith M."/>
            <person name="Lefevre C.M."/>
            <person name="Sharp J.A."/>
            <person name="Nicholas K.R."/>
            <person name="Ray D.A."/>
            <person name="Kube M."/>
            <person name="Reinhardt R."/>
            <person name="Pringle T.H."/>
            <person name="Taylor J."/>
            <person name="Jones R.C."/>
            <person name="Nixon B."/>
            <person name="Dacheux J.L."/>
            <person name="Niwa H."/>
            <person name="Sekita Y."/>
            <person name="Huang X."/>
            <person name="Stark A."/>
            <person name="Kheradpour P."/>
            <person name="Kellis M."/>
            <person name="Flicek P."/>
            <person name="Chen Y."/>
            <person name="Webber C."/>
            <person name="Hardison R."/>
            <person name="Nelson J."/>
            <person name="Hallsworth-Pepin K."/>
            <person name="Delehaunty K."/>
            <person name="Markovic C."/>
            <person name="Minx P."/>
            <person name="Feng Y."/>
            <person name="Kremitzki C."/>
            <person name="Mitreva M."/>
            <person name="Glasscock J."/>
            <person name="Wylie T."/>
            <person name="Wohldmann P."/>
            <person name="Thiru P."/>
            <person name="Nhan M.N."/>
            <person name="Pohl C.S."/>
            <person name="Smith S.M."/>
            <person name="Hou S."/>
            <person name="Nefedov M."/>
            <person name="de Jong P.J."/>
            <person name="Renfree M.B."/>
            <person name="Mardis E.R."/>
            <person name="Wilson R.K."/>
        </authorList>
    </citation>
    <scope>NUCLEOTIDE SEQUENCE [LARGE SCALE GENOMIC DNA]</scope>
    <source>
        <strain evidence="6 7">Glennie</strain>
    </source>
</reference>
<dbReference type="PRINTS" id="PR00080">
    <property type="entry name" value="SDRFAMILY"/>
</dbReference>
<reference evidence="6" key="2">
    <citation type="submission" date="2025-08" db="UniProtKB">
        <authorList>
            <consortium name="Ensembl"/>
        </authorList>
    </citation>
    <scope>IDENTIFICATION</scope>
    <source>
        <strain evidence="6">Glennie</strain>
    </source>
</reference>
<accession>F6YYX6</accession>
<feature type="compositionally biased region" description="Basic residues" evidence="5">
    <location>
        <begin position="1"/>
        <end position="11"/>
    </location>
</feature>
<dbReference type="FunCoup" id="F6YYX6">
    <property type="interactions" value="392"/>
</dbReference>
<feature type="region of interest" description="Disordered" evidence="5">
    <location>
        <begin position="1"/>
        <end position="21"/>
    </location>
</feature>
<keyword evidence="3" id="KW-0520">NAD</keyword>
<dbReference type="SUPFAM" id="SSF51735">
    <property type="entry name" value="NAD(P)-binding Rossmann-fold domains"/>
    <property type="match status" value="1"/>
</dbReference>
<comment type="similarity">
    <text evidence="1 4">Belongs to the short-chain dehydrogenases/reductases (SDR) family.</text>
</comment>
<protein>
    <recommendedName>
        <fullName evidence="8">Short chain dehydrogenase/reductase family 16C member 5</fullName>
    </recommendedName>
</protein>
<dbReference type="Ensembl" id="ENSOANT00000003889.4">
    <property type="protein sequence ID" value="ENSOANP00000003888.3"/>
    <property type="gene ID" value="ENSOANG00000002450.4"/>
</dbReference>
<dbReference type="FunFam" id="3.40.50.720:FF:000202">
    <property type="entry name" value="Short-chain dehydrogenase/reductase family 16C member 6"/>
    <property type="match status" value="1"/>
</dbReference>
<evidence type="ECO:0000256" key="1">
    <source>
        <dbReference type="ARBA" id="ARBA00006484"/>
    </source>
</evidence>
<organism evidence="6 7">
    <name type="scientific">Ornithorhynchus anatinus</name>
    <name type="common">Duckbill platypus</name>
    <dbReference type="NCBI Taxonomy" id="9258"/>
    <lineage>
        <taxon>Eukaryota</taxon>
        <taxon>Metazoa</taxon>
        <taxon>Chordata</taxon>
        <taxon>Craniata</taxon>
        <taxon>Vertebrata</taxon>
        <taxon>Euteleostomi</taxon>
        <taxon>Mammalia</taxon>
        <taxon>Monotremata</taxon>
        <taxon>Ornithorhynchidae</taxon>
        <taxon>Ornithorhynchus</taxon>
    </lineage>
</organism>
<evidence type="ECO:0008006" key="8">
    <source>
        <dbReference type="Google" id="ProtNLM"/>
    </source>
</evidence>
<dbReference type="GO" id="GO:0005811">
    <property type="term" value="C:lipid droplet"/>
    <property type="evidence" value="ECO:0000318"/>
    <property type="project" value="GO_Central"/>
</dbReference>
<evidence type="ECO:0000256" key="4">
    <source>
        <dbReference type="RuleBase" id="RU000363"/>
    </source>
</evidence>
<gene>
    <name evidence="6" type="primary">SDR16C5</name>
</gene>